<dbReference type="Gene3D" id="1.10.287.70">
    <property type="match status" value="1"/>
</dbReference>
<dbReference type="Pfam" id="PF02254">
    <property type="entry name" value="TrkA_N"/>
    <property type="match status" value="1"/>
</dbReference>
<dbReference type="InterPro" id="IPR036291">
    <property type="entry name" value="NAD(P)-bd_dom_sf"/>
</dbReference>
<keyword evidence="2" id="KW-0472">Membrane</keyword>
<keyword evidence="2" id="KW-0812">Transmembrane</keyword>
<dbReference type="GO" id="GO:0006813">
    <property type="term" value="P:potassium ion transport"/>
    <property type="evidence" value="ECO:0007669"/>
    <property type="project" value="InterPro"/>
</dbReference>
<dbReference type="AlphaFoldDB" id="A0A1M6KZL4"/>
<dbReference type="InterPro" id="IPR003148">
    <property type="entry name" value="RCK_N"/>
</dbReference>
<keyword evidence="2" id="KW-1133">Transmembrane helix</keyword>
<reference evidence="5 6" key="1">
    <citation type="submission" date="2016-11" db="EMBL/GenBank/DDBJ databases">
        <authorList>
            <person name="Jaros S."/>
            <person name="Januszkiewicz K."/>
            <person name="Wedrychowicz H."/>
        </authorList>
    </citation>
    <scope>NUCLEOTIDE SEQUENCE [LARGE SCALE GENOMIC DNA]</scope>
    <source>
        <strain evidence="5 6">DSM 12906</strain>
    </source>
</reference>
<dbReference type="InterPro" id="IPR013099">
    <property type="entry name" value="K_chnl_dom"/>
</dbReference>
<evidence type="ECO:0000259" key="4">
    <source>
        <dbReference type="Pfam" id="PF07885"/>
    </source>
</evidence>
<evidence type="ECO:0000313" key="5">
    <source>
        <dbReference type="EMBL" id="SHJ64401.1"/>
    </source>
</evidence>
<dbReference type="RefSeq" id="WP_084189633.1">
    <property type="nucleotide sequence ID" value="NZ_FQZG01000065.1"/>
</dbReference>
<dbReference type="OrthoDB" id="9781411at2"/>
<dbReference type="InterPro" id="IPR050721">
    <property type="entry name" value="Trk_Ktr_HKT_K-transport"/>
</dbReference>
<dbReference type="PANTHER" id="PTHR43833">
    <property type="entry name" value="POTASSIUM CHANNEL PROTEIN 2-RELATED-RELATED"/>
    <property type="match status" value="1"/>
</dbReference>
<protein>
    <submittedName>
        <fullName evidence="5">TrkA-N domain-containing protein</fullName>
    </submittedName>
</protein>
<organism evidence="5 6">
    <name type="scientific">Tessaracoccus bendigoensis DSM 12906</name>
    <dbReference type="NCBI Taxonomy" id="1123357"/>
    <lineage>
        <taxon>Bacteria</taxon>
        <taxon>Bacillati</taxon>
        <taxon>Actinomycetota</taxon>
        <taxon>Actinomycetes</taxon>
        <taxon>Propionibacteriales</taxon>
        <taxon>Propionibacteriaceae</taxon>
        <taxon>Tessaracoccus</taxon>
    </lineage>
</organism>
<dbReference type="STRING" id="1123357.SAMN02745244_02951"/>
<dbReference type="EMBL" id="FQZG01000065">
    <property type="protein sequence ID" value="SHJ64401.1"/>
    <property type="molecule type" value="Genomic_DNA"/>
</dbReference>
<keyword evidence="6" id="KW-1185">Reference proteome</keyword>
<feature type="domain" description="RCK N-terminal" evidence="3">
    <location>
        <begin position="158"/>
        <end position="277"/>
    </location>
</feature>
<sequence length="580" mass="63754">MAIPLLLLNMRPWRRDTGLRRRDVAIPTDLPNTDAIFLVLRRMRLPLITLLLVFGVAVGGLTLIPGVDEQGAPSHLSVFDAFYFMTYTAATIGFTETPYVTTATQRMWVVVCIFATVATWAFALGSLFALLQDPTFRRATGLQRFRRKVAAIREPFWIVVGYGEAGRRLASAVDRLGRRIVVLDEDPGRIDVLVADQMELDVPNFAGDPRNPSLLGFAGLGHPKCEGVLAMTDKDEMNLAVIMASTLLRPEITVMSRCSERANLTRMADFAPAAVINPFERYGNYLSLDFNRPVTSRLTQWLLSPPGSPLPEAHPVPTDGHWVVVGDDDFGSEVAADLTEAGMDARLVDVKDEVDAVGAAGLVAGTSSDTVNLAVAAHARIQNPDIFVSLRQKSAKMTALVDAFAPDATFVATDLVAFEILARLEAPLFWGFIEYLRTLTDEEAEPLLTTLRGALGDRAPTAGKFTVTKREAPALTRWLGLGHTLTIGQLLSSTDDRERSIAVFPTVLVRDGTSTPLPDLDEELRPDDELAYLANEDGGAQLQQTLFHDTSIEYVATGTRLPETWLWRLLRRAGSRRKER</sequence>
<feature type="transmembrane region" description="Helical" evidence="2">
    <location>
        <begin position="45"/>
        <end position="64"/>
    </location>
</feature>
<evidence type="ECO:0000259" key="3">
    <source>
        <dbReference type="Pfam" id="PF02254"/>
    </source>
</evidence>
<feature type="transmembrane region" description="Helical" evidence="2">
    <location>
        <begin position="76"/>
        <end position="95"/>
    </location>
</feature>
<dbReference type="Gene3D" id="3.40.50.720">
    <property type="entry name" value="NAD(P)-binding Rossmann-like Domain"/>
    <property type="match status" value="1"/>
</dbReference>
<feature type="domain" description="Potassium channel" evidence="4">
    <location>
        <begin position="50"/>
        <end position="132"/>
    </location>
</feature>
<dbReference type="Pfam" id="PF07885">
    <property type="entry name" value="Ion_trans_2"/>
    <property type="match status" value="1"/>
</dbReference>
<evidence type="ECO:0000313" key="6">
    <source>
        <dbReference type="Proteomes" id="UP000184512"/>
    </source>
</evidence>
<gene>
    <name evidence="5" type="ORF">SAMN02745244_02951</name>
</gene>
<dbReference type="SUPFAM" id="SSF81324">
    <property type="entry name" value="Voltage-gated potassium channels"/>
    <property type="match status" value="1"/>
</dbReference>
<name>A0A1M6KZL4_9ACTN</name>
<evidence type="ECO:0000256" key="1">
    <source>
        <dbReference type="ARBA" id="ARBA00004651"/>
    </source>
</evidence>
<accession>A0A1M6KZL4</accession>
<dbReference type="Proteomes" id="UP000184512">
    <property type="component" value="Unassembled WGS sequence"/>
</dbReference>
<dbReference type="GO" id="GO:0005886">
    <property type="term" value="C:plasma membrane"/>
    <property type="evidence" value="ECO:0007669"/>
    <property type="project" value="UniProtKB-SubCell"/>
</dbReference>
<dbReference type="SUPFAM" id="SSF51735">
    <property type="entry name" value="NAD(P)-binding Rossmann-fold domains"/>
    <property type="match status" value="2"/>
</dbReference>
<evidence type="ECO:0000256" key="2">
    <source>
        <dbReference type="SAM" id="Phobius"/>
    </source>
</evidence>
<feature type="transmembrane region" description="Helical" evidence="2">
    <location>
        <begin position="107"/>
        <end position="131"/>
    </location>
</feature>
<comment type="subcellular location">
    <subcellularLocation>
        <location evidence="1">Cell membrane</location>
        <topology evidence="1">Multi-pass membrane protein</topology>
    </subcellularLocation>
</comment>
<proteinExistence type="predicted"/>